<accession>A0ABY6WGA0</accession>
<keyword evidence="3" id="KW-1185">Reference proteome</keyword>
<feature type="region of interest" description="Disordered" evidence="1">
    <location>
        <begin position="94"/>
        <end position="113"/>
    </location>
</feature>
<gene>
    <name evidence="2" type="ORF">PPN31119_01198</name>
</gene>
<name>A0ABY6WGA0_9BURK</name>
<protein>
    <submittedName>
        <fullName evidence="2">Histidine kinase</fullName>
    </submittedName>
</protein>
<proteinExistence type="predicted"/>
<dbReference type="EMBL" id="CABPSO010000002">
    <property type="protein sequence ID" value="VVE63126.1"/>
    <property type="molecule type" value="Genomic_DNA"/>
</dbReference>
<comment type="caution">
    <text evidence="2">The sequence shown here is derived from an EMBL/GenBank/DDBJ whole genome shotgun (WGS) entry which is preliminary data.</text>
</comment>
<reference evidence="2 3" key="1">
    <citation type="submission" date="2019-08" db="EMBL/GenBank/DDBJ databases">
        <authorList>
            <person name="Peeters C."/>
        </authorList>
    </citation>
    <scope>NUCLEOTIDE SEQUENCE [LARGE SCALE GENOMIC DNA]</scope>
    <source>
        <strain evidence="2 3">LMG 31119</strain>
    </source>
</reference>
<evidence type="ECO:0000313" key="2">
    <source>
        <dbReference type="EMBL" id="VVE63126.1"/>
    </source>
</evidence>
<keyword evidence="2" id="KW-0418">Kinase</keyword>
<evidence type="ECO:0000313" key="3">
    <source>
        <dbReference type="Proteomes" id="UP000361468"/>
    </source>
</evidence>
<sequence>MGRTASTVRRFPDGFCTAQRRKKLARWDPPCVKRIPIKALLVVLNTGFTWISQLNGPPLYGTGFATALLCAPPLGARRLAWHLGAQGYDPIWGSPPPAAAGAGSPSPPPARGP</sequence>
<dbReference type="Proteomes" id="UP000361468">
    <property type="component" value="Unassembled WGS sequence"/>
</dbReference>
<evidence type="ECO:0000256" key="1">
    <source>
        <dbReference type="SAM" id="MobiDB-lite"/>
    </source>
</evidence>
<keyword evidence="2" id="KW-0808">Transferase</keyword>
<dbReference type="GO" id="GO:0016301">
    <property type="term" value="F:kinase activity"/>
    <property type="evidence" value="ECO:0007669"/>
    <property type="project" value="UniProtKB-KW"/>
</dbReference>
<organism evidence="2 3">
    <name type="scientific">Pandoraea pnomenusa</name>
    <dbReference type="NCBI Taxonomy" id="93220"/>
    <lineage>
        <taxon>Bacteria</taxon>
        <taxon>Pseudomonadati</taxon>
        <taxon>Pseudomonadota</taxon>
        <taxon>Betaproteobacteria</taxon>
        <taxon>Burkholderiales</taxon>
        <taxon>Burkholderiaceae</taxon>
        <taxon>Pandoraea</taxon>
    </lineage>
</organism>